<dbReference type="Pfam" id="PF14036">
    <property type="entry name" value="YlaH"/>
    <property type="match status" value="1"/>
</dbReference>
<dbReference type="Proteomes" id="UP000198956">
    <property type="component" value="Unassembled WGS sequence"/>
</dbReference>
<reference evidence="2 5" key="2">
    <citation type="submission" date="2021-08" db="EMBL/GenBank/DDBJ databases">
        <title>Complete genome sequence of the strain Aneurinibacillus thermoaerophilus CCM 8960.</title>
        <authorList>
            <person name="Musilova J."/>
            <person name="Kourilova X."/>
            <person name="Pernicova I."/>
            <person name="Bezdicek M."/>
            <person name="Lengerova M."/>
            <person name="Obruca S."/>
            <person name="Sedlar K."/>
        </authorList>
    </citation>
    <scope>NUCLEOTIDE SEQUENCE [LARGE SCALE GENOMIC DNA]</scope>
    <source>
        <strain evidence="2 5">CCM 8960</strain>
    </source>
</reference>
<keyword evidence="1" id="KW-0472">Membrane</keyword>
<keyword evidence="1" id="KW-1133">Transmembrane helix</keyword>
<accession>A0A1G7W6L5</accession>
<evidence type="ECO:0000313" key="4">
    <source>
        <dbReference type="Proteomes" id="UP000198956"/>
    </source>
</evidence>
<dbReference type="AlphaFoldDB" id="A0A1G7W6L5"/>
<protein>
    <submittedName>
        <fullName evidence="2">YlaH-like family protein</fullName>
    </submittedName>
    <submittedName>
        <fullName evidence="3">YlaH-like protein</fullName>
    </submittedName>
</protein>
<gene>
    <name evidence="2" type="ORF">K3F53_12315</name>
    <name evidence="3" type="ORF">SAMN04489735_100131</name>
</gene>
<dbReference type="OrthoDB" id="2680377at2"/>
<name>A0A1G7W6L5_ANETH</name>
<evidence type="ECO:0000313" key="2">
    <source>
        <dbReference type="EMBL" id="QYY41706.1"/>
    </source>
</evidence>
<dbReference type="GeneID" id="97142158"/>
<evidence type="ECO:0000313" key="3">
    <source>
        <dbReference type="EMBL" id="SDG67627.1"/>
    </source>
</evidence>
<evidence type="ECO:0000256" key="1">
    <source>
        <dbReference type="SAM" id="Phobius"/>
    </source>
</evidence>
<dbReference type="Proteomes" id="UP000826616">
    <property type="component" value="Chromosome"/>
</dbReference>
<reference evidence="3 4" key="1">
    <citation type="submission" date="2016-10" db="EMBL/GenBank/DDBJ databases">
        <authorList>
            <person name="de Groot N.N."/>
        </authorList>
    </citation>
    <scope>NUCLEOTIDE SEQUENCE [LARGE SCALE GENOMIC DNA]</scope>
    <source>
        <strain evidence="3 4">L 420-91</strain>
    </source>
</reference>
<dbReference type="EMBL" id="FNDE01000001">
    <property type="protein sequence ID" value="SDG67627.1"/>
    <property type="molecule type" value="Genomic_DNA"/>
</dbReference>
<organism evidence="3 4">
    <name type="scientific">Aneurinibacillus thermoaerophilus</name>
    <dbReference type="NCBI Taxonomy" id="143495"/>
    <lineage>
        <taxon>Bacteria</taxon>
        <taxon>Bacillati</taxon>
        <taxon>Bacillota</taxon>
        <taxon>Bacilli</taxon>
        <taxon>Bacillales</taxon>
        <taxon>Paenibacillaceae</taxon>
        <taxon>Aneurinibacillus group</taxon>
        <taxon>Aneurinibacillus</taxon>
    </lineage>
</organism>
<proteinExistence type="predicted"/>
<evidence type="ECO:0000313" key="5">
    <source>
        <dbReference type="Proteomes" id="UP000826616"/>
    </source>
</evidence>
<dbReference type="RefSeq" id="WP_057898284.1">
    <property type="nucleotide sequence ID" value="NZ_CP080764.1"/>
</dbReference>
<dbReference type="EMBL" id="CP080764">
    <property type="protein sequence ID" value="QYY41706.1"/>
    <property type="molecule type" value="Genomic_DNA"/>
</dbReference>
<keyword evidence="1" id="KW-0812">Transmembrane</keyword>
<keyword evidence="5" id="KW-1185">Reference proteome</keyword>
<feature type="transmembrane region" description="Helical" evidence="1">
    <location>
        <begin position="46"/>
        <end position="68"/>
    </location>
</feature>
<sequence length="85" mass="9554">MKYPEFFLIFVLTAVTYELGFAQKLPILKKAIIYVLLLVGAFPLTILNAIGLSMIPALCVAVAVLAIVRIRRKVAKSWREKEYKG</sequence>
<dbReference type="InterPro" id="IPR025620">
    <property type="entry name" value="YlaH"/>
</dbReference>